<protein>
    <submittedName>
        <fullName evidence="1">Uncharacterized protein</fullName>
    </submittedName>
</protein>
<dbReference type="Proteomes" id="UP001233999">
    <property type="component" value="Unassembled WGS sequence"/>
</dbReference>
<name>A0AAD7ZN88_DIPPU</name>
<proteinExistence type="predicted"/>
<dbReference type="AlphaFoldDB" id="A0AAD7ZN88"/>
<feature type="non-terminal residue" evidence="1">
    <location>
        <position position="1"/>
    </location>
</feature>
<sequence length="50" mass="5419">VSPSTAEGIFSGECLCPPQLRAKQENQPSVIDLIQYAKSDSVEDRNGALR</sequence>
<organism evidence="1 2">
    <name type="scientific">Diploptera punctata</name>
    <name type="common">Pacific beetle cockroach</name>
    <dbReference type="NCBI Taxonomy" id="6984"/>
    <lineage>
        <taxon>Eukaryota</taxon>
        <taxon>Metazoa</taxon>
        <taxon>Ecdysozoa</taxon>
        <taxon>Arthropoda</taxon>
        <taxon>Hexapoda</taxon>
        <taxon>Insecta</taxon>
        <taxon>Pterygota</taxon>
        <taxon>Neoptera</taxon>
        <taxon>Polyneoptera</taxon>
        <taxon>Dictyoptera</taxon>
        <taxon>Blattodea</taxon>
        <taxon>Blaberoidea</taxon>
        <taxon>Blaberidae</taxon>
        <taxon>Diplopterinae</taxon>
        <taxon>Diploptera</taxon>
    </lineage>
</organism>
<evidence type="ECO:0000313" key="2">
    <source>
        <dbReference type="Proteomes" id="UP001233999"/>
    </source>
</evidence>
<feature type="non-terminal residue" evidence="1">
    <location>
        <position position="50"/>
    </location>
</feature>
<gene>
    <name evidence="1" type="ORF">L9F63_021760</name>
</gene>
<dbReference type="EMBL" id="JASPKZ010007503">
    <property type="protein sequence ID" value="KAJ9583894.1"/>
    <property type="molecule type" value="Genomic_DNA"/>
</dbReference>
<reference evidence="1" key="1">
    <citation type="journal article" date="2023" name="IScience">
        <title>Live-bearing cockroach genome reveals convergent evolutionary mechanisms linked to viviparity in insects and beyond.</title>
        <authorList>
            <person name="Fouks B."/>
            <person name="Harrison M.C."/>
            <person name="Mikhailova A.A."/>
            <person name="Marchal E."/>
            <person name="English S."/>
            <person name="Carruthers M."/>
            <person name="Jennings E.C."/>
            <person name="Chiamaka E.L."/>
            <person name="Frigard R.A."/>
            <person name="Pippel M."/>
            <person name="Attardo G.M."/>
            <person name="Benoit J.B."/>
            <person name="Bornberg-Bauer E."/>
            <person name="Tobe S.S."/>
        </authorList>
    </citation>
    <scope>NUCLEOTIDE SEQUENCE</scope>
    <source>
        <strain evidence="1">Stay&amp;Tobe</strain>
    </source>
</reference>
<evidence type="ECO:0000313" key="1">
    <source>
        <dbReference type="EMBL" id="KAJ9583894.1"/>
    </source>
</evidence>
<reference evidence="1" key="2">
    <citation type="submission" date="2023-05" db="EMBL/GenBank/DDBJ databases">
        <authorList>
            <person name="Fouks B."/>
        </authorList>
    </citation>
    <scope>NUCLEOTIDE SEQUENCE</scope>
    <source>
        <strain evidence="1">Stay&amp;Tobe</strain>
        <tissue evidence="1">Testes</tissue>
    </source>
</reference>
<comment type="caution">
    <text evidence="1">The sequence shown here is derived from an EMBL/GenBank/DDBJ whole genome shotgun (WGS) entry which is preliminary data.</text>
</comment>
<keyword evidence="2" id="KW-1185">Reference proteome</keyword>
<accession>A0AAD7ZN88</accession>